<dbReference type="InterPro" id="IPR017972">
    <property type="entry name" value="Cyt_P450_CS"/>
</dbReference>
<dbReference type="PROSITE" id="PS00086">
    <property type="entry name" value="CYTOCHROME_P450"/>
    <property type="match status" value="1"/>
</dbReference>
<evidence type="ECO:0000256" key="7">
    <source>
        <dbReference type="RuleBase" id="RU000461"/>
    </source>
</evidence>
<evidence type="ECO:0000313" key="9">
    <source>
        <dbReference type="Proteomes" id="UP000323046"/>
    </source>
</evidence>
<comment type="similarity">
    <text evidence="1 7">Belongs to the cytochrome P450 family.</text>
</comment>
<dbReference type="PANTHER" id="PTHR46696">
    <property type="entry name" value="P450, PUTATIVE (EUROFUNG)-RELATED"/>
    <property type="match status" value="1"/>
</dbReference>
<dbReference type="Pfam" id="PF00067">
    <property type="entry name" value="p450"/>
    <property type="match status" value="2"/>
</dbReference>
<gene>
    <name evidence="8" type="ORF">DEJ47_31165</name>
</gene>
<dbReference type="InterPro" id="IPR001128">
    <property type="entry name" value="Cyt_P450"/>
</dbReference>
<dbReference type="CDD" id="cd11029">
    <property type="entry name" value="CYP107-like"/>
    <property type="match status" value="1"/>
</dbReference>
<dbReference type="InterPro" id="IPR036396">
    <property type="entry name" value="Cyt_P450_sf"/>
</dbReference>
<keyword evidence="9" id="KW-1185">Reference proteome</keyword>
<reference evidence="8 9" key="1">
    <citation type="submission" date="2018-05" db="EMBL/GenBank/DDBJ databases">
        <title>Streptomyces venezuelae.</title>
        <authorList>
            <person name="Kim W."/>
            <person name="Lee N."/>
            <person name="Cho B.-K."/>
        </authorList>
    </citation>
    <scope>NUCLEOTIDE SEQUENCE [LARGE SCALE GENOMIC DNA]</scope>
    <source>
        <strain evidence="8 9">ATCC 14583</strain>
    </source>
</reference>
<evidence type="ECO:0000313" key="8">
    <source>
        <dbReference type="EMBL" id="QES31882.1"/>
    </source>
</evidence>
<evidence type="ECO:0000256" key="6">
    <source>
        <dbReference type="ARBA" id="ARBA00023033"/>
    </source>
</evidence>
<evidence type="ECO:0000256" key="2">
    <source>
        <dbReference type="ARBA" id="ARBA00022617"/>
    </source>
</evidence>
<dbReference type="GO" id="GO:0005506">
    <property type="term" value="F:iron ion binding"/>
    <property type="evidence" value="ECO:0007669"/>
    <property type="project" value="InterPro"/>
</dbReference>
<dbReference type="RefSeq" id="WP_150175982.1">
    <property type="nucleotide sequence ID" value="NZ_CP029193.1"/>
</dbReference>
<dbReference type="AlphaFoldDB" id="A0A5P2BN52"/>
<proteinExistence type="inferred from homology"/>
<dbReference type="FunFam" id="1.10.630.10:FF:000018">
    <property type="entry name" value="Cytochrome P450 monooxygenase"/>
    <property type="match status" value="1"/>
</dbReference>
<keyword evidence="3 7" id="KW-0479">Metal-binding</keyword>
<keyword evidence="5 7" id="KW-0408">Iron</keyword>
<protein>
    <submittedName>
        <fullName evidence="8">Cytochrome P450</fullName>
    </submittedName>
</protein>
<evidence type="ECO:0000256" key="1">
    <source>
        <dbReference type="ARBA" id="ARBA00010617"/>
    </source>
</evidence>
<dbReference type="PANTHER" id="PTHR46696:SF1">
    <property type="entry name" value="CYTOCHROME P450 YJIB-RELATED"/>
    <property type="match status" value="1"/>
</dbReference>
<evidence type="ECO:0000256" key="3">
    <source>
        <dbReference type="ARBA" id="ARBA00022723"/>
    </source>
</evidence>
<dbReference type="OrthoDB" id="5500002at2"/>
<dbReference type="EMBL" id="CP029193">
    <property type="protein sequence ID" value="QES31882.1"/>
    <property type="molecule type" value="Genomic_DNA"/>
</dbReference>
<evidence type="ECO:0000256" key="5">
    <source>
        <dbReference type="ARBA" id="ARBA00023004"/>
    </source>
</evidence>
<dbReference type="GO" id="GO:0004497">
    <property type="term" value="F:monooxygenase activity"/>
    <property type="evidence" value="ECO:0007669"/>
    <property type="project" value="UniProtKB-KW"/>
</dbReference>
<sequence length="401" mass="44228">MAESIDLDTYGPRFREDPHSVYAELRALGPVHRVRLPPPEDMDDTYLVVGYEECRTALRDPRFAKSAAAAGFAFHEEELIGTHLLIADPPQHTRLRALITREFTARRVEALRPRIQRITDDLLDAMLVHGESATTRRADLFEALAFHLPITVICELLGVPDIDRATFRRLSNGVVASPDQEAERAAFEELAAFLADLVEEKRRSGRGDDLLSALIRTTDDEGGDRLSTSELRGMAFLLLIAGHETTVNLIANAVHALFTHPDQLAALRADMTLLDGAIEEALRYEGPLESATYRFATEPTELGGVVIPRGAIVRIGLAAADRDPARFPEPDRFDIRRAPQGHMAFGHGLHHCLGAPLARVEAKIALGSLLERCPGLAPDGPPGEWLPGTLIRGMRRLPVRW</sequence>
<keyword evidence="6 7" id="KW-0503">Monooxygenase</keyword>
<dbReference type="SUPFAM" id="SSF48264">
    <property type="entry name" value="Cytochrome P450"/>
    <property type="match status" value="1"/>
</dbReference>
<accession>A0A5P2BN52</accession>
<keyword evidence="4 7" id="KW-0560">Oxidoreductase</keyword>
<dbReference type="InterPro" id="IPR002397">
    <property type="entry name" value="Cyt_P450_B"/>
</dbReference>
<dbReference type="GO" id="GO:0020037">
    <property type="term" value="F:heme binding"/>
    <property type="evidence" value="ECO:0007669"/>
    <property type="project" value="InterPro"/>
</dbReference>
<keyword evidence="2 7" id="KW-0349">Heme</keyword>
<dbReference type="GO" id="GO:0016705">
    <property type="term" value="F:oxidoreductase activity, acting on paired donors, with incorporation or reduction of molecular oxygen"/>
    <property type="evidence" value="ECO:0007669"/>
    <property type="project" value="InterPro"/>
</dbReference>
<evidence type="ECO:0000256" key="4">
    <source>
        <dbReference type="ARBA" id="ARBA00023002"/>
    </source>
</evidence>
<organism evidence="8 9">
    <name type="scientific">Streptomyces venezuelae</name>
    <dbReference type="NCBI Taxonomy" id="54571"/>
    <lineage>
        <taxon>Bacteria</taxon>
        <taxon>Bacillati</taxon>
        <taxon>Actinomycetota</taxon>
        <taxon>Actinomycetes</taxon>
        <taxon>Kitasatosporales</taxon>
        <taxon>Streptomycetaceae</taxon>
        <taxon>Streptomyces</taxon>
    </lineage>
</organism>
<name>A0A5P2BN52_STRVZ</name>
<dbReference type="PRINTS" id="PR00359">
    <property type="entry name" value="BP450"/>
</dbReference>
<dbReference type="Proteomes" id="UP000323046">
    <property type="component" value="Chromosome"/>
</dbReference>
<dbReference type="Gene3D" id="1.10.630.10">
    <property type="entry name" value="Cytochrome P450"/>
    <property type="match status" value="1"/>
</dbReference>